<keyword evidence="1" id="KW-0677">Repeat</keyword>
<dbReference type="GO" id="GO:1904108">
    <property type="term" value="P:protein localization to ciliary inversin compartment"/>
    <property type="evidence" value="ECO:0007669"/>
    <property type="project" value="TreeGrafter"/>
</dbReference>
<gene>
    <name evidence="4" type="ORF">OKA104_LOCUS52511</name>
</gene>
<reference evidence="4" key="1">
    <citation type="submission" date="2021-02" db="EMBL/GenBank/DDBJ databases">
        <authorList>
            <person name="Nowell W R."/>
        </authorList>
    </citation>
    <scope>NUCLEOTIDE SEQUENCE</scope>
</reference>
<evidence type="ECO:0000313" key="5">
    <source>
        <dbReference type="Proteomes" id="UP000663881"/>
    </source>
</evidence>
<organism evidence="4 5">
    <name type="scientific">Adineta steineri</name>
    <dbReference type="NCBI Taxonomy" id="433720"/>
    <lineage>
        <taxon>Eukaryota</taxon>
        <taxon>Metazoa</taxon>
        <taxon>Spiralia</taxon>
        <taxon>Gnathifera</taxon>
        <taxon>Rotifera</taxon>
        <taxon>Eurotatoria</taxon>
        <taxon>Bdelloidea</taxon>
        <taxon>Adinetida</taxon>
        <taxon>Adinetidae</taxon>
        <taxon>Adineta</taxon>
    </lineage>
</organism>
<proteinExistence type="predicted"/>
<feature type="non-terminal residue" evidence="4">
    <location>
        <position position="1"/>
    </location>
</feature>
<evidence type="ECO:0000256" key="3">
    <source>
        <dbReference type="PROSITE-ProRule" id="PRU00023"/>
    </source>
</evidence>
<protein>
    <submittedName>
        <fullName evidence="4">Uncharacterized protein</fullName>
    </submittedName>
</protein>
<dbReference type="AlphaFoldDB" id="A0A820QFM7"/>
<comment type="caution">
    <text evidence="4">The sequence shown here is derived from an EMBL/GenBank/DDBJ whole genome shotgun (WGS) entry which is preliminary data.</text>
</comment>
<dbReference type="PROSITE" id="PS50297">
    <property type="entry name" value="ANK_REP_REGION"/>
    <property type="match status" value="1"/>
</dbReference>
<feature type="repeat" description="ANK" evidence="3">
    <location>
        <begin position="37"/>
        <end position="69"/>
    </location>
</feature>
<dbReference type="SMART" id="SM00248">
    <property type="entry name" value="ANK"/>
    <property type="match status" value="1"/>
</dbReference>
<dbReference type="GO" id="GO:0036371">
    <property type="term" value="P:protein localization to T-tubule"/>
    <property type="evidence" value="ECO:0007669"/>
    <property type="project" value="TreeGrafter"/>
</dbReference>
<dbReference type="Proteomes" id="UP000663881">
    <property type="component" value="Unassembled WGS sequence"/>
</dbReference>
<evidence type="ECO:0000256" key="2">
    <source>
        <dbReference type="ARBA" id="ARBA00023043"/>
    </source>
</evidence>
<dbReference type="InterPro" id="IPR036770">
    <property type="entry name" value="Ankyrin_rpt-contain_sf"/>
</dbReference>
<dbReference type="Pfam" id="PF12796">
    <property type="entry name" value="Ank_2"/>
    <property type="match status" value="1"/>
</dbReference>
<sequence length="96" mass="11249">KKIFLFLTLSASGDVERIESLFNRKYFIQQELYADYDGRTSMHLAAAYGHVNVIQLLIRLGYNNGINNKDRWGYTPLDIAKQMKFTNIIDQFQQQQ</sequence>
<dbReference type="PANTHER" id="PTHR24178:SF21">
    <property type="entry name" value="ANKYRIN REPEAT DOMAIN 52-RELATED"/>
    <property type="match status" value="1"/>
</dbReference>
<dbReference type="InterPro" id="IPR002110">
    <property type="entry name" value="Ankyrin_rpt"/>
</dbReference>
<dbReference type="Gene3D" id="1.25.40.20">
    <property type="entry name" value="Ankyrin repeat-containing domain"/>
    <property type="match status" value="1"/>
</dbReference>
<evidence type="ECO:0000313" key="4">
    <source>
        <dbReference type="EMBL" id="CAF4420808.1"/>
    </source>
</evidence>
<dbReference type="PROSITE" id="PS50088">
    <property type="entry name" value="ANK_REPEAT"/>
    <property type="match status" value="1"/>
</dbReference>
<dbReference type="EMBL" id="CAJOAY010030680">
    <property type="protein sequence ID" value="CAF4420808.1"/>
    <property type="molecule type" value="Genomic_DNA"/>
</dbReference>
<dbReference type="SUPFAM" id="SSF48403">
    <property type="entry name" value="Ankyrin repeat"/>
    <property type="match status" value="1"/>
</dbReference>
<accession>A0A820QFM7</accession>
<dbReference type="PANTHER" id="PTHR24178">
    <property type="entry name" value="MOLTING PROTEIN MLT-4"/>
    <property type="match status" value="1"/>
</dbReference>
<dbReference type="GO" id="GO:0030315">
    <property type="term" value="C:T-tubule"/>
    <property type="evidence" value="ECO:0007669"/>
    <property type="project" value="TreeGrafter"/>
</dbReference>
<keyword evidence="2 3" id="KW-0040">ANK repeat</keyword>
<dbReference type="GO" id="GO:0005929">
    <property type="term" value="C:cilium"/>
    <property type="evidence" value="ECO:0007669"/>
    <property type="project" value="TreeGrafter"/>
</dbReference>
<dbReference type="GO" id="GO:0055117">
    <property type="term" value="P:regulation of cardiac muscle contraction"/>
    <property type="evidence" value="ECO:0007669"/>
    <property type="project" value="TreeGrafter"/>
</dbReference>
<evidence type="ECO:0000256" key="1">
    <source>
        <dbReference type="ARBA" id="ARBA00022737"/>
    </source>
</evidence>
<name>A0A820QFM7_9BILA</name>